<dbReference type="NCBIfam" id="TIGR00459">
    <property type="entry name" value="aspS_bact"/>
    <property type="match status" value="1"/>
</dbReference>
<dbReference type="SUPFAM" id="SSF55261">
    <property type="entry name" value="GAD domain-like"/>
    <property type="match status" value="1"/>
</dbReference>
<dbReference type="InterPro" id="IPR047089">
    <property type="entry name" value="Asp-tRNA-ligase_1_N"/>
</dbReference>
<dbReference type="EMBL" id="CAEZXP010000002">
    <property type="protein sequence ID" value="CAB4694703.1"/>
    <property type="molecule type" value="Genomic_DNA"/>
</dbReference>
<dbReference type="PROSITE" id="PS50862">
    <property type="entry name" value="AA_TRNA_LIGASE_II"/>
    <property type="match status" value="1"/>
</dbReference>
<dbReference type="PRINTS" id="PR01042">
    <property type="entry name" value="TRNASYNTHASP"/>
</dbReference>
<dbReference type="Gene3D" id="2.40.50.140">
    <property type="entry name" value="Nucleic acid-binding proteins"/>
    <property type="match status" value="1"/>
</dbReference>
<keyword evidence="2" id="KW-0436">Ligase</keyword>
<dbReference type="GO" id="GO:0003676">
    <property type="term" value="F:nucleic acid binding"/>
    <property type="evidence" value="ECO:0007669"/>
    <property type="project" value="InterPro"/>
</dbReference>
<dbReference type="SUPFAM" id="SSF55681">
    <property type="entry name" value="Class II aaRS and biotin synthetases"/>
    <property type="match status" value="1"/>
</dbReference>
<dbReference type="GO" id="GO:0005737">
    <property type="term" value="C:cytoplasm"/>
    <property type="evidence" value="ECO:0007669"/>
    <property type="project" value="InterPro"/>
</dbReference>
<keyword evidence="3" id="KW-0547">Nucleotide-binding</keyword>
<evidence type="ECO:0000256" key="5">
    <source>
        <dbReference type="ARBA" id="ARBA00022917"/>
    </source>
</evidence>
<dbReference type="GO" id="GO:0004815">
    <property type="term" value="F:aspartate-tRNA ligase activity"/>
    <property type="evidence" value="ECO:0007669"/>
    <property type="project" value="TreeGrafter"/>
</dbReference>
<name>A0A6J6PDD2_9ZZZZ</name>
<evidence type="ECO:0000256" key="6">
    <source>
        <dbReference type="ARBA" id="ARBA00023146"/>
    </source>
</evidence>
<dbReference type="Gene3D" id="3.30.1360.30">
    <property type="entry name" value="GAD-like domain"/>
    <property type="match status" value="1"/>
</dbReference>
<dbReference type="InterPro" id="IPR029351">
    <property type="entry name" value="GAD_dom"/>
</dbReference>
<dbReference type="Gene3D" id="3.30.930.10">
    <property type="entry name" value="Bira Bifunctional Protein, Domain 2"/>
    <property type="match status" value="1"/>
</dbReference>
<keyword evidence="6" id="KW-0030">Aminoacyl-tRNA synthetase</keyword>
<dbReference type="AlphaFoldDB" id="A0A6J6PDD2"/>
<proteinExistence type="inferred from homology"/>
<evidence type="ECO:0000256" key="2">
    <source>
        <dbReference type="ARBA" id="ARBA00022598"/>
    </source>
</evidence>
<dbReference type="Pfam" id="PF00152">
    <property type="entry name" value="tRNA-synt_2"/>
    <property type="match status" value="1"/>
</dbReference>
<protein>
    <submittedName>
        <fullName evidence="8">Unannotated protein</fullName>
    </submittedName>
</protein>
<dbReference type="GO" id="GO:0005524">
    <property type="term" value="F:ATP binding"/>
    <property type="evidence" value="ECO:0007669"/>
    <property type="project" value="UniProtKB-KW"/>
</dbReference>
<keyword evidence="5" id="KW-0648">Protein biosynthesis</keyword>
<dbReference type="InterPro" id="IPR004524">
    <property type="entry name" value="Asp-tRNA-ligase_1"/>
</dbReference>
<comment type="similarity">
    <text evidence="1">Belongs to the class-II aminoacyl-tRNA synthetase family. Type 1 subfamily.</text>
</comment>
<dbReference type="InterPro" id="IPR004115">
    <property type="entry name" value="GAD-like_sf"/>
</dbReference>
<dbReference type="Pfam" id="PF02938">
    <property type="entry name" value="GAD"/>
    <property type="match status" value="1"/>
</dbReference>
<reference evidence="8" key="1">
    <citation type="submission" date="2020-05" db="EMBL/GenBank/DDBJ databases">
        <authorList>
            <person name="Chiriac C."/>
            <person name="Salcher M."/>
            <person name="Ghai R."/>
            <person name="Kavagutti S V."/>
        </authorList>
    </citation>
    <scope>NUCLEOTIDE SEQUENCE</scope>
</reference>
<gene>
    <name evidence="8" type="ORF">UFOPK2399_00943</name>
</gene>
<evidence type="ECO:0000256" key="3">
    <source>
        <dbReference type="ARBA" id="ARBA00022741"/>
    </source>
</evidence>
<keyword evidence="4" id="KW-0067">ATP-binding</keyword>
<dbReference type="InterPro" id="IPR004364">
    <property type="entry name" value="Aa-tRNA-synt_II"/>
</dbReference>
<dbReference type="CDD" id="cd00777">
    <property type="entry name" value="AspRS_core"/>
    <property type="match status" value="1"/>
</dbReference>
<dbReference type="InterPro" id="IPR012340">
    <property type="entry name" value="NA-bd_OB-fold"/>
</dbReference>
<dbReference type="InterPro" id="IPR002312">
    <property type="entry name" value="Asp/Asn-tRNA-synth_IIb"/>
</dbReference>
<dbReference type="PANTHER" id="PTHR22594">
    <property type="entry name" value="ASPARTYL/LYSYL-TRNA SYNTHETASE"/>
    <property type="match status" value="1"/>
</dbReference>
<dbReference type="Pfam" id="PF01336">
    <property type="entry name" value="tRNA_anti-codon"/>
    <property type="match status" value="1"/>
</dbReference>
<dbReference type="InterPro" id="IPR006195">
    <property type="entry name" value="aa-tRNA-synth_II"/>
</dbReference>
<sequence length="582" mass="65283">MTTWRDIRGSELRPSDEGRSVTVAGWVARRRDHGGLVFVDLRDENGVVQLVINPEQAAAAAERAHELRNEFVIKATGTVVRRAAETVNPNMPTGEIEVQVSDLEIVSRSTPLPFQLDEEGVDETIRIRYRWLDLRRERMQHNIRTRAKLVSIIRSEMDSEGFVDIETPIMGKPTPEGARDFLIPTRLQPGKFFALPQSPQIYKQLLVMSGFERYYQIARCFRDEDLRADRLQELTQLDIEMAFPDQEFLFELMERIVSRIWRECRGIELTTPFPRMTWEDADRKYGSDKPDLRFGLEIEDATDVTRGSEFSVFASAPCVRFIRVPQELSRGDLAKLEEVAKQWGAKGLAYLVYDEAGEVRSPIAKFLSAAELAAFAGEPGSTILFGAAAPELVSRVLGALRLHIGRELGLIDDTAWKFCWITDFPMFEWDADLKRWDAVHHPFTRPNLEGEALLDTDPGAAKAIAYDLVGNGVELGGGSFRIHEPELQSKAFSLLDISPEDQRSKFGFLLDALAMGAPPHGGIAFGIDRLAMTLLDEPAIRDTVAFPKNQAGMDPMSGAPTRLEQPQLDEVGITVTVEEDPV</sequence>
<dbReference type="SUPFAM" id="SSF50249">
    <property type="entry name" value="Nucleic acid-binding proteins"/>
    <property type="match status" value="1"/>
</dbReference>
<feature type="domain" description="Aminoacyl-transfer RNA synthetases class-II family profile" evidence="7">
    <location>
        <begin position="143"/>
        <end position="547"/>
    </location>
</feature>
<dbReference type="HAMAP" id="MF_00044">
    <property type="entry name" value="Asp_tRNA_synth_type1"/>
    <property type="match status" value="1"/>
</dbReference>
<dbReference type="GO" id="GO:0006422">
    <property type="term" value="P:aspartyl-tRNA aminoacylation"/>
    <property type="evidence" value="ECO:0007669"/>
    <property type="project" value="TreeGrafter"/>
</dbReference>
<dbReference type="InterPro" id="IPR047090">
    <property type="entry name" value="AspRS_core"/>
</dbReference>
<accession>A0A6J6PDD2</accession>
<evidence type="ECO:0000259" key="7">
    <source>
        <dbReference type="PROSITE" id="PS50862"/>
    </source>
</evidence>
<dbReference type="PANTHER" id="PTHR22594:SF5">
    <property type="entry name" value="ASPARTATE--TRNA LIGASE, MITOCHONDRIAL"/>
    <property type="match status" value="1"/>
</dbReference>
<dbReference type="InterPro" id="IPR045864">
    <property type="entry name" value="aa-tRNA-synth_II/BPL/LPL"/>
</dbReference>
<dbReference type="InterPro" id="IPR004365">
    <property type="entry name" value="NA-bd_OB_tRNA"/>
</dbReference>
<evidence type="ECO:0000256" key="4">
    <source>
        <dbReference type="ARBA" id="ARBA00022840"/>
    </source>
</evidence>
<dbReference type="CDD" id="cd04317">
    <property type="entry name" value="EcAspRS_like_N"/>
    <property type="match status" value="1"/>
</dbReference>
<organism evidence="8">
    <name type="scientific">freshwater metagenome</name>
    <dbReference type="NCBI Taxonomy" id="449393"/>
    <lineage>
        <taxon>unclassified sequences</taxon>
        <taxon>metagenomes</taxon>
        <taxon>ecological metagenomes</taxon>
    </lineage>
</organism>
<evidence type="ECO:0000256" key="1">
    <source>
        <dbReference type="ARBA" id="ARBA00006303"/>
    </source>
</evidence>
<evidence type="ECO:0000313" key="8">
    <source>
        <dbReference type="EMBL" id="CAB4694703.1"/>
    </source>
</evidence>
<dbReference type="NCBIfam" id="NF001750">
    <property type="entry name" value="PRK00476.1"/>
    <property type="match status" value="1"/>
</dbReference>